<proteinExistence type="predicted"/>
<protein>
    <submittedName>
        <fullName evidence="1">Uncharacterized protein</fullName>
    </submittedName>
</protein>
<organism evidence="1 2">
    <name type="scientific">Hortaea werneckii EXF-2000</name>
    <dbReference type="NCBI Taxonomy" id="1157616"/>
    <lineage>
        <taxon>Eukaryota</taxon>
        <taxon>Fungi</taxon>
        <taxon>Dikarya</taxon>
        <taxon>Ascomycota</taxon>
        <taxon>Pezizomycotina</taxon>
        <taxon>Dothideomycetes</taxon>
        <taxon>Dothideomycetidae</taxon>
        <taxon>Mycosphaerellales</taxon>
        <taxon>Teratosphaeriaceae</taxon>
        <taxon>Hortaea</taxon>
    </lineage>
</organism>
<keyword evidence="2" id="KW-1185">Reference proteome</keyword>
<name>A0A1Z5T870_HORWE</name>
<accession>A0A1Z5T870</accession>
<comment type="caution">
    <text evidence="1">The sequence shown here is derived from an EMBL/GenBank/DDBJ whole genome shotgun (WGS) entry which is preliminary data.</text>
</comment>
<reference evidence="1 2" key="1">
    <citation type="submission" date="2017-01" db="EMBL/GenBank/DDBJ databases">
        <title>The recent genome duplication of the halophilic yeast Hortaea werneckii: insights from long-read sequencing.</title>
        <authorList>
            <person name="Sinha S."/>
            <person name="Flibotte S."/>
            <person name="Neira M."/>
            <person name="Lenassi M."/>
            <person name="Gostincar C."/>
            <person name="Stajich J.E."/>
            <person name="Nislow C.E."/>
        </authorList>
    </citation>
    <scope>NUCLEOTIDE SEQUENCE [LARGE SCALE GENOMIC DNA]</scope>
    <source>
        <strain evidence="1 2">EXF-2000</strain>
    </source>
</reference>
<dbReference type="AlphaFoldDB" id="A0A1Z5T870"/>
<dbReference type="InParanoid" id="A0A1Z5T870"/>
<evidence type="ECO:0000313" key="1">
    <source>
        <dbReference type="EMBL" id="OTA32178.1"/>
    </source>
</evidence>
<gene>
    <name evidence="1" type="ORF">BTJ68_07849</name>
</gene>
<dbReference type="VEuPathDB" id="FungiDB:BTJ68_07849"/>
<dbReference type="EMBL" id="MUNK01000099">
    <property type="protein sequence ID" value="OTA32178.1"/>
    <property type="molecule type" value="Genomic_DNA"/>
</dbReference>
<dbReference type="Proteomes" id="UP000194280">
    <property type="component" value="Unassembled WGS sequence"/>
</dbReference>
<sequence length="85" mass="9570">MPYAAAVEEVYMLTSFTQPCSVLANIAFSIQLRVSVSLSTKHHRATIHTIAANVWLPIVYNIDVDRPGHNVTDLDHSFFCDFFTN</sequence>
<evidence type="ECO:0000313" key="2">
    <source>
        <dbReference type="Proteomes" id="UP000194280"/>
    </source>
</evidence>